<feature type="region of interest" description="Disordered" evidence="1">
    <location>
        <begin position="49"/>
        <end position="74"/>
    </location>
</feature>
<evidence type="ECO:0000256" key="1">
    <source>
        <dbReference type="SAM" id="MobiDB-lite"/>
    </source>
</evidence>
<evidence type="ECO:0000313" key="3">
    <source>
        <dbReference type="Proteomes" id="UP000308197"/>
    </source>
</evidence>
<organism evidence="2 3">
    <name type="scientific">Polyporus arcularius HHB13444</name>
    <dbReference type="NCBI Taxonomy" id="1314778"/>
    <lineage>
        <taxon>Eukaryota</taxon>
        <taxon>Fungi</taxon>
        <taxon>Dikarya</taxon>
        <taxon>Basidiomycota</taxon>
        <taxon>Agaricomycotina</taxon>
        <taxon>Agaricomycetes</taxon>
        <taxon>Polyporales</taxon>
        <taxon>Polyporaceae</taxon>
        <taxon>Polyporus</taxon>
    </lineage>
</organism>
<name>A0A5C3P7X3_9APHY</name>
<accession>A0A5C3P7X3</accession>
<dbReference type="AlphaFoldDB" id="A0A5C3P7X3"/>
<dbReference type="EMBL" id="ML211546">
    <property type="protein sequence ID" value="TFK81893.1"/>
    <property type="molecule type" value="Genomic_DNA"/>
</dbReference>
<proteinExistence type="predicted"/>
<reference evidence="2 3" key="1">
    <citation type="journal article" date="2019" name="Nat. Ecol. Evol.">
        <title>Megaphylogeny resolves global patterns of mushroom evolution.</title>
        <authorList>
            <person name="Varga T."/>
            <person name="Krizsan K."/>
            <person name="Foldi C."/>
            <person name="Dima B."/>
            <person name="Sanchez-Garcia M."/>
            <person name="Sanchez-Ramirez S."/>
            <person name="Szollosi G.J."/>
            <person name="Szarkandi J.G."/>
            <person name="Papp V."/>
            <person name="Albert L."/>
            <person name="Andreopoulos W."/>
            <person name="Angelini C."/>
            <person name="Antonin V."/>
            <person name="Barry K.W."/>
            <person name="Bougher N.L."/>
            <person name="Buchanan P."/>
            <person name="Buyck B."/>
            <person name="Bense V."/>
            <person name="Catcheside P."/>
            <person name="Chovatia M."/>
            <person name="Cooper J."/>
            <person name="Damon W."/>
            <person name="Desjardin D."/>
            <person name="Finy P."/>
            <person name="Geml J."/>
            <person name="Haridas S."/>
            <person name="Hughes K."/>
            <person name="Justo A."/>
            <person name="Karasinski D."/>
            <person name="Kautmanova I."/>
            <person name="Kiss B."/>
            <person name="Kocsube S."/>
            <person name="Kotiranta H."/>
            <person name="LaButti K.M."/>
            <person name="Lechner B.E."/>
            <person name="Liimatainen K."/>
            <person name="Lipzen A."/>
            <person name="Lukacs Z."/>
            <person name="Mihaltcheva S."/>
            <person name="Morgado L.N."/>
            <person name="Niskanen T."/>
            <person name="Noordeloos M.E."/>
            <person name="Ohm R.A."/>
            <person name="Ortiz-Santana B."/>
            <person name="Ovrebo C."/>
            <person name="Racz N."/>
            <person name="Riley R."/>
            <person name="Savchenko A."/>
            <person name="Shiryaev A."/>
            <person name="Soop K."/>
            <person name="Spirin V."/>
            <person name="Szebenyi C."/>
            <person name="Tomsovsky M."/>
            <person name="Tulloss R.E."/>
            <person name="Uehling J."/>
            <person name="Grigoriev I.V."/>
            <person name="Vagvolgyi C."/>
            <person name="Papp T."/>
            <person name="Martin F.M."/>
            <person name="Miettinen O."/>
            <person name="Hibbett D.S."/>
            <person name="Nagy L.G."/>
        </authorList>
    </citation>
    <scope>NUCLEOTIDE SEQUENCE [LARGE SCALE GENOMIC DNA]</scope>
    <source>
        <strain evidence="2 3">HHB13444</strain>
    </source>
</reference>
<keyword evidence="3" id="KW-1185">Reference proteome</keyword>
<gene>
    <name evidence="2" type="ORF">K466DRAFT_590944</name>
</gene>
<evidence type="ECO:0000313" key="2">
    <source>
        <dbReference type="EMBL" id="TFK81893.1"/>
    </source>
</evidence>
<dbReference type="Proteomes" id="UP000308197">
    <property type="component" value="Unassembled WGS sequence"/>
</dbReference>
<sequence length="206" mass="22429">MPTFLFLLPVSSDFDVADSPAGMSVATVTTTAPVVSSPSVLAAQVPALGSHTGPRSHNIAPHPRQSSSRIRLRDTSDELEDITAGAYQRLLVYRKACAKSIEELMATNWLPNGERWCWIVCPTCVKHRQTGNTSARPCAPCLATKASSRWEYPPFLDRPSRQHRNVLIAKVSLTGSCTCTYVIFRSPLRSSEPSNNAGSFGSHLCV</sequence>
<dbReference type="InParanoid" id="A0A5C3P7X3"/>
<protein>
    <submittedName>
        <fullName evidence="2">Uncharacterized protein</fullName>
    </submittedName>
</protein>